<reference evidence="2" key="2">
    <citation type="journal article" date="2016" name="Fungal Biol.">
        <title>Ochratoxin A production by Penicillium thymicola.</title>
        <authorList>
            <person name="Nguyen H.D.T."/>
            <person name="McMullin D.R."/>
            <person name="Ponomareva E."/>
            <person name="Riley R."/>
            <person name="Pomraning K.R."/>
            <person name="Baker S.E."/>
            <person name="Seifert K.A."/>
        </authorList>
    </citation>
    <scope>NUCLEOTIDE SEQUENCE</scope>
    <source>
        <strain evidence="2">DAOM 180753</strain>
    </source>
</reference>
<comment type="caution">
    <text evidence="2">The sequence shown here is derived from an EMBL/GenBank/DDBJ whole genome shotgun (WGS) entry which is preliminary data.</text>
</comment>
<sequence>MAHLDLPRHAFTSASCPSCQKMAEGGLHGISLFRSCLLSPLARFLPCVQVVSAASPSKNRASRPISPSGHTLFFFFFFFFFLSHSILQPYTFDCG</sequence>
<gene>
    <name evidence="2" type="ORF">VN97_g8828</name>
</gene>
<feature type="transmembrane region" description="Helical" evidence="1">
    <location>
        <begin position="72"/>
        <end position="92"/>
    </location>
</feature>
<evidence type="ECO:0000256" key="1">
    <source>
        <dbReference type="SAM" id="Phobius"/>
    </source>
</evidence>
<keyword evidence="1" id="KW-0472">Membrane</keyword>
<dbReference type="EMBL" id="LACB01000331">
    <property type="protein sequence ID" value="KAJ9484549.1"/>
    <property type="molecule type" value="Genomic_DNA"/>
</dbReference>
<organism evidence="2 3">
    <name type="scientific">Penicillium thymicola</name>
    <dbReference type="NCBI Taxonomy" id="293382"/>
    <lineage>
        <taxon>Eukaryota</taxon>
        <taxon>Fungi</taxon>
        <taxon>Dikarya</taxon>
        <taxon>Ascomycota</taxon>
        <taxon>Pezizomycotina</taxon>
        <taxon>Eurotiomycetes</taxon>
        <taxon>Eurotiomycetidae</taxon>
        <taxon>Eurotiales</taxon>
        <taxon>Aspergillaceae</taxon>
        <taxon>Penicillium</taxon>
    </lineage>
</organism>
<keyword evidence="3" id="KW-1185">Reference proteome</keyword>
<evidence type="ECO:0000313" key="2">
    <source>
        <dbReference type="EMBL" id="KAJ9484549.1"/>
    </source>
</evidence>
<protein>
    <submittedName>
        <fullName evidence="2">Uncharacterized protein</fullName>
    </submittedName>
</protein>
<proteinExistence type="predicted"/>
<dbReference type="Proteomes" id="UP001227192">
    <property type="component" value="Unassembled WGS sequence"/>
</dbReference>
<keyword evidence="1" id="KW-1133">Transmembrane helix</keyword>
<dbReference type="AlphaFoldDB" id="A0AAI9TDF9"/>
<name>A0AAI9TDF9_PENTH</name>
<reference evidence="2" key="1">
    <citation type="submission" date="2015-06" db="EMBL/GenBank/DDBJ databases">
        <authorList>
            <person name="Nguyen H."/>
        </authorList>
    </citation>
    <scope>NUCLEOTIDE SEQUENCE</scope>
    <source>
        <strain evidence="2">DAOM 180753</strain>
    </source>
</reference>
<evidence type="ECO:0000313" key="3">
    <source>
        <dbReference type="Proteomes" id="UP001227192"/>
    </source>
</evidence>
<accession>A0AAI9TDF9</accession>
<keyword evidence="1" id="KW-0812">Transmembrane</keyword>